<dbReference type="EMBL" id="VIKR01000003">
    <property type="protein sequence ID" value="TQV74091.1"/>
    <property type="molecule type" value="Genomic_DNA"/>
</dbReference>
<dbReference type="AlphaFoldDB" id="A0A545TA52"/>
<dbReference type="Gene3D" id="2.40.70.10">
    <property type="entry name" value="Acid Proteases"/>
    <property type="match status" value="1"/>
</dbReference>
<dbReference type="InterPro" id="IPR034122">
    <property type="entry name" value="Retropepsin-like_bacterial"/>
</dbReference>
<proteinExistence type="predicted"/>
<dbReference type="NCBIfam" id="TIGR02281">
    <property type="entry name" value="clan_AA_DTGA"/>
    <property type="match status" value="1"/>
</dbReference>
<dbReference type="EC" id="3.4.23.-" evidence="1"/>
<keyword evidence="2" id="KW-1185">Reference proteome</keyword>
<dbReference type="SUPFAM" id="SSF50630">
    <property type="entry name" value="Acid proteases"/>
    <property type="match status" value="1"/>
</dbReference>
<dbReference type="GO" id="GO:0008233">
    <property type="term" value="F:peptidase activity"/>
    <property type="evidence" value="ECO:0007669"/>
    <property type="project" value="UniProtKB-KW"/>
</dbReference>
<sequence length="224" mass="24262">MRQLAFLIIFFTLIGVSLRTIATENLKVIGLFKNAAMVDYNGKQKLYRAGQNIDKNIKLIKADTKVAVFEINGKSVEMGLQATQSFNANYSQPAQETPSANKVAKILRGNNGMYHTPGFINGVAVNFLVDTGASQVAMSEQVAKRIGLLYELNGQRVGVNTAAGMATAWALKLNKVKVGGIELINVDALVIKGAGPTDVLLGMSFLNRVKMIDNGQILQLTKKF</sequence>
<keyword evidence="1" id="KW-0645">Protease</keyword>
<dbReference type="Proteomes" id="UP000317839">
    <property type="component" value="Unassembled WGS sequence"/>
</dbReference>
<organism evidence="1 2">
    <name type="scientific">Aliikangiella marina</name>
    <dbReference type="NCBI Taxonomy" id="1712262"/>
    <lineage>
        <taxon>Bacteria</taxon>
        <taxon>Pseudomonadati</taxon>
        <taxon>Pseudomonadota</taxon>
        <taxon>Gammaproteobacteria</taxon>
        <taxon>Oceanospirillales</taxon>
        <taxon>Pleioneaceae</taxon>
        <taxon>Aliikangiella</taxon>
    </lineage>
</organism>
<protein>
    <submittedName>
        <fullName evidence="1">TIGR02281 family clan AA aspartic protease</fullName>
        <ecNumber evidence="1">3.4.23.-</ecNumber>
    </submittedName>
</protein>
<dbReference type="CDD" id="cd05483">
    <property type="entry name" value="retropepsin_like_bacteria"/>
    <property type="match status" value="1"/>
</dbReference>
<dbReference type="OrthoDB" id="185963at2"/>
<accession>A0A545TA52</accession>
<comment type="caution">
    <text evidence="1">The sequence shown here is derived from an EMBL/GenBank/DDBJ whole genome shotgun (WGS) entry which is preliminary data.</text>
</comment>
<dbReference type="GO" id="GO:0006508">
    <property type="term" value="P:proteolysis"/>
    <property type="evidence" value="ECO:0007669"/>
    <property type="project" value="UniProtKB-KW"/>
</dbReference>
<dbReference type="RefSeq" id="WP_142942799.1">
    <property type="nucleotide sequence ID" value="NZ_VIKR01000003.1"/>
</dbReference>
<evidence type="ECO:0000313" key="1">
    <source>
        <dbReference type="EMBL" id="TQV74091.1"/>
    </source>
</evidence>
<gene>
    <name evidence="1" type="ORF">FLL45_14640</name>
</gene>
<dbReference type="InterPro" id="IPR021109">
    <property type="entry name" value="Peptidase_aspartic_dom_sf"/>
</dbReference>
<dbReference type="Pfam" id="PF13975">
    <property type="entry name" value="gag-asp_proteas"/>
    <property type="match status" value="1"/>
</dbReference>
<keyword evidence="1" id="KW-0378">Hydrolase</keyword>
<evidence type="ECO:0000313" key="2">
    <source>
        <dbReference type="Proteomes" id="UP000317839"/>
    </source>
</evidence>
<dbReference type="InterPro" id="IPR011969">
    <property type="entry name" value="Clan_AA_Asp_peptidase_C"/>
</dbReference>
<reference evidence="1 2" key="1">
    <citation type="submission" date="2019-06" db="EMBL/GenBank/DDBJ databases">
        <title>Draft genome of Aliikangiella marina GYP-15.</title>
        <authorList>
            <person name="Wang G."/>
        </authorList>
    </citation>
    <scope>NUCLEOTIDE SEQUENCE [LARGE SCALE GENOMIC DNA]</scope>
    <source>
        <strain evidence="1 2">GYP-15</strain>
    </source>
</reference>
<name>A0A545TA52_9GAMM</name>